<dbReference type="Ensembl" id="ENSORLT00000030931.1">
    <property type="protein sequence ID" value="ENSORLP00000033238.1"/>
    <property type="gene ID" value="ENSORLG00000025403.1"/>
</dbReference>
<dbReference type="InterPro" id="IPR029138">
    <property type="entry name" value="SNAPC5"/>
</dbReference>
<dbReference type="InParanoid" id="A0A3B3HNE0"/>
<dbReference type="GO" id="GO:0006366">
    <property type="term" value="P:transcription by RNA polymerase II"/>
    <property type="evidence" value="ECO:0007669"/>
    <property type="project" value="InterPro"/>
</dbReference>
<evidence type="ECO:0000313" key="1">
    <source>
        <dbReference type="Ensembl" id="ENSORLP00000033238.1"/>
    </source>
</evidence>
<evidence type="ECO:0000313" key="2">
    <source>
        <dbReference type="Proteomes" id="UP000001038"/>
    </source>
</evidence>
<sequence length="126" mass="14699">MHSRLQELKKEEETLLKIKVMLQDQLNRLKFEEGTLKSIISAQTEDAASQRSNTETEVNDLNLQNIKPQPSSLCKYINKHMDKMEDVTKSEKFPLCKVKGNMVDLYIWNTFYSASKDIVKVKELLY</sequence>
<reference evidence="1" key="2">
    <citation type="submission" date="2025-08" db="UniProtKB">
        <authorList>
            <consortium name="Ensembl"/>
        </authorList>
    </citation>
    <scope>IDENTIFICATION</scope>
    <source>
        <strain evidence="1">Hd-rR</strain>
    </source>
</reference>
<name>A0A3B3HNE0_ORYLA</name>
<proteinExistence type="predicted"/>
<dbReference type="AlphaFoldDB" id="A0A3B3HNE0"/>
<dbReference type="STRING" id="8090.ENSORLP00000033238"/>
<dbReference type="Bgee" id="ENSORLG00000025403">
    <property type="expression patterns" value="Expressed in animal zygote and 14 other cell types or tissues"/>
</dbReference>
<reference evidence="1" key="3">
    <citation type="submission" date="2025-09" db="UniProtKB">
        <authorList>
            <consortium name="Ensembl"/>
        </authorList>
    </citation>
    <scope>IDENTIFICATION</scope>
    <source>
        <strain evidence="1">Hd-rR</strain>
    </source>
</reference>
<dbReference type="GO" id="GO:0006384">
    <property type="term" value="P:transcription initiation at RNA polymerase III promoter"/>
    <property type="evidence" value="ECO:0007669"/>
    <property type="project" value="InterPro"/>
</dbReference>
<dbReference type="GO" id="GO:0005634">
    <property type="term" value="C:nucleus"/>
    <property type="evidence" value="ECO:0007669"/>
    <property type="project" value="InterPro"/>
</dbReference>
<reference evidence="1 2" key="1">
    <citation type="journal article" date="2007" name="Nature">
        <title>The medaka draft genome and insights into vertebrate genome evolution.</title>
        <authorList>
            <person name="Kasahara M."/>
            <person name="Naruse K."/>
            <person name="Sasaki S."/>
            <person name="Nakatani Y."/>
            <person name="Qu W."/>
            <person name="Ahsan B."/>
            <person name="Yamada T."/>
            <person name="Nagayasu Y."/>
            <person name="Doi K."/>
            <person name="Kasai Y."/>
            <person name="Jindo T."/>
            <person name="Kobayashi D."/>
            <person name="Shimada A."/>
            <person name="Toyoda A."/>
            <person name="Kuroki Y."/>
            <person name="Fujiyama A."/>
            <person name="Sasaki T."/>
            <person name="Shimizu A."/>
            <person name="Asakawa S."/>
            <person name="Shimizu N."/>
            <person name="Hashimoto S."/>
            <person name="Yang J."/>
            <person name="Lee Y."/>
            <person name="Matsushima K."/>
            <person name="Sugano S."/>
            <person name="Sakaizumi M."/>
            <person name="Narita T."/>
            <person name="Ohishi K."/>
            <person name="Haga S."/>
            <person name="Ohta F."/>
            <person name="Nomoto H."/>
            <person name="Nogata K."/>
            <person name="Morishita T."/>
            <person name="Endo T."/>
            <person name="Shin-I T."/>
            <person name="Takeda H."/>
            <person name="Morishita S."/>
            <person name="Kohara Y."/>
        </authorList>
    </citation>
    <scope>NUCLEOTIDE SEQUENCE [LARGE SCALE GENOMIC DNA]</scope>
    <source>
        <strain evidence="1 2">Hd-rR</strain>
    </source>
</reference>
<protein>
    <submittedName>
        <fullName evidence="1">Uncharacterized protein</fullName>
    </submittedName>
</protein>
<dbReference type="PANTHER" id="PTHR15333">
    <property type="entry name" value="SNRNA-ACTIVATING PROTEIN COMPLEX SUBUNIT 5"/>
    <property type="match status" value="1"/>
</dbReference>
<dbReference type="Proteomes" id="UP000001038">
    <property type="component" value="Chromosome 6"/>
</dbReference>
<keyword evidence="2" id="KW-1185">Reference proteome</keyword>
<dbReference type="PANTHER" id="PTHR15333:SF2">
    <property type="entry name" value="SNRNA-ACTIVATING PROTEIN COMPLEX SUBUNIT 5"/>
    <property type="match status" value="1"/>
</dbReference>
<dbReference type="GeneTree" id="ENSGT00940000180676"/>
<organism evidence="1 2">
    <name type="scientific">Oryzias latipes</name>
    <name type="common">Japanese rice fish</name>
    <name type="synonym">Japanese killifish</name>
    <dbReference type="NCBI Taxonomy" id="8090"/>
    <lineage>
        <taxon>Eukaryota</taxon>
        <taxon>Metazoa</taxon>
        <taxon>Chordata</taxon>
        <taxon>Craniata</taxon>
        <taxon>Vertebrata</taxon>
        <taxon>Euteleostomi</taxon>
        <taxon>Actinopterygii</taxon>
        <taxon>Neopterygii</taxon>
        <taxon>Teleostei</taxon>
        <taxon>Neoteleostei</taxon>
        <taxon>Acanthomorphata</taxon>
        <taxon>Ovalentaria</taxon>
        <taxon>Atherinomorphae</taxon>
        <taxon>Beloniformes</taxon>
        <taxon>Adrianichthyidae</taxon>
        <taxon>Oryziinae</taxon>
        <taxon>Oryzias</taxon>
    </lineage>
</organism>
<dbReference type="Pfam" id="PF15497">
    <property type="entry name" value="SNAPC5"/>
    <property type="match status" value="1"/>
</dbReference>
<accession>A0A3B3HNE0</accession>